<gene>
    <name evidence="2" type="ORF">PMAYCL1PPCAC_17754</name>
</gene>
<evidence type="ECO:0000256" key="1">
    <source>
        <dbReference type="SAM" id="MobiDB-lite"/>
    </source>
</evidence>
<dbReference type="EMBL" id="BTRK01000004">
    <property type="protein sequence ID" value="GMR47559.1"/>
    <property type="molecule type" value="Genomic_DNA"/>
</dbReference>
<evidence type="ECO:0000313" key="2">
    <source>
        <dbReference type="EMBL" id="GMR47559.1"/>
    </source>
</evidence>
<accession>A0AAN5CNL4</accession>
<sequence>FIMSRRRLDRDSFPSLSSTMGMHPSMMALTVAGILYILWKAQGAEACMPGNLNKGIYGLPTFKDADEKAPAAPAKAAAAGADEADTSEGALFRSNRIMARGSKTIIDDIREKTEEELELELKARLEELEKKRQAREKEEEEADKASDGTKNDGAEVETEGFDSSFIPYHCSGKSDGAVSEVTLEENKQPSLKVGGNSIQTTIRRYNRRTERREI</sequence>
<reference evidence="3" key="1">
    <citation type="submission" date="2022-10" db="EMBL/GenBank/DDBJ databases">
        <title>Genome assembly of Pristionchus species.</title>
        <authorList>
            <person name="Yoshida K."/>
            <person name="Sommer R.J."/>
        </authorList>
    </citation>
    <scope>NUCLEOTIDE SEQUENCE [LARGE SCALE GENOMIC DNA]</scope>
    <source>
        <strain evidence="3">RS5460</strain>
    </source>
</reference>
<dbReference type="Proteomes" id="UP001328107">
    <property type="component" value="Unassembled WGS sequence"/>
</dbReference>
<dbReference type="AlphaFoldDB" id="A0AAN5CNL4"/>
<evidence type="ECO:0000313" key="3">
    <source>
        <dbReference type="Proteomes" id="UP001328107"/>
    </source>
</evidence>
<feature type="non-terminal residue" evidence="2">
    <location>
        <position position="214"/>
    </location>
</feature>
<feature type="compositionally biased region" description="Basic and acidic residues" evidence="1">
    <location>
        <begin position="132"/>
        <end position="153"/>
    </location>
</feature>
<protein>
    <submittedName>
        <fullName evidence="2">Uncharacterized protein</fullName>
    </submittedName>
</protein>
<keyword evidence="3" id="KW-1185">Reference proteome</keyword>
<name>A0AAN5CNL4_9BILA</name>
<feature type="non-terminal residue" evidence="2">
    <location>
        <position position="1"/>
    </location>
</feature>
<comment type="caution">
    <text evidence="2">The sequence shown here is derived from an EMBL/GenBank/DDBJ whole genome shotgun (WGS) entry which is preliminary data.</text>
</comment>
<organism evidence="2 3">
    <name type="scientific">Pristionchus mayeri</name>
    <dbReference type="NCBI Taxonomy" id="1317129"/>
    <lineage>
        <taxon>Eukaryota</taxon>
        <taxon>Metazoa</taxon>
        <taxon>Ecdysozoa</taxon>
        <taxon>Nematoda</taxon>
        <taxon>Chromadorea</taxon>
        <taxon>Rhabditida</taxon>
        <taxon>Rhabditina</taxon>
        <taxon>Diplogasteromorpha</taxon>
        <taxon>Diplogasteroidea</taxon>
        <taxon>Neodiplogasteridae</taxon>
        <taxon>Pristionchus</taxon>
    </lineage>
</organism>
<proteinExistence type="predicted"/>
<feature type="region of interest" description="Disordered" evidence="1">
    <location>
        <begin position="132"/>
        <end position="214"/>
    </location>
</feature>